<dbReference type="AlphaFoldDB" id="A0ABD5PZU1"/>
<gene>
    <name evidence="1" type="ORF">ACFO9K_06995</name>
</gene>
<evidence type="ECO:0000313" key="1">
    <source>
        <dbReference type="EMBL" id="MFC4824004.1"/>
    </source>
</evidence>
<evidence type="ECO:0008006" key="3">
    <source>
        <dbReference type="Google" id="ProtNLM"/>
    </source>
</evidence>
<dbReference type="GeneID" id="73908173"/>
<comment type="caution">
    <text evidence="1">The sequence shown here is derived from an EMBL/GenBank/DDBJ whole genome shotgun (WGS) entry which is preliminary data.</text>
</comment>
<keyword evidence="2" id="KW-1185">Reference proteome</keyword>
<dbReference type="Proteomes" id="UP001595945">
    <property type="component" value="Unassembled WGS sequence"/>
</dbReference>
<dbReference type="RefSeq" id="WP_256567928.1">
    <property type="nucleotide sequence ID" value="NZ_CP100400.1"/>
</dbReference>
<name>A0ABD5PZU1_9EURY</name>
<organism evidence="1 2">
    <name type="scientific">Halorussus aquaticus</name>
    <dbReference type="NCBI Taxonomy" id="2953748"/>
    <lineage>
        <taxon>Archaea</taxon>
        <taxon>Methanobacteriati</taxon>
        <taxon>Methanobacteriota</taxon>
        <taxon>Stenosarchaea group</taxon>
        <taxon>Halobacteria</taxon>
        <taxon>Halobacteriales</taxon>
        <taxon>Haladaptataceae</taxon>
        <taxon>Halorussus</taxon>
    </lineage>
</organism>
<proteinExistence type="predicted"/>
<evidence type="ECO:0000313" key="2">
    <source>
        <dbReference type="Proteomes" id="UP001595945"/>
    </source>
</evidence>
<dbReference type="EMBL" id="JBHSHT010000001">
    <property type="protein sequence ID" value="MFC4824004.1"/>
    <property type="molecule type" value="Genomic_DNA"/>
</dbReference>
<protein>
    <recommendedName>
        <fullName evidence="3">Small CPxCG-related zinc finger protein</fullName>
    </recommendedName>
</protein>
<accession>A0ABD5PZU1</accession>
<reference evidence="1 2" key="1">
    <citation type="journal article" date="2019" name="Int. J. Syst. Evol. Microbiol.">
        <title>The Global Catalogue of Microorganisms (GCM) 10K type strain sequencing project: providing services to taxonomists for standard genome sequencing and annotation.</title>
        <authorList>
            <consortium name="The Broad Institute Genomics Platform"/>
            <consortium name="The Broad Institute Genome Sequencing Center for Infectious Disease"/>
            <person name="Wu L."/>
            <person name="Ma J."/>
        </authorList>
    </citation>
    <scope>NUCLEOTIDE SEQUENCE [LARGE SCALE GENOMIC DNA]</scope>
    <source>
        <strain evidence="1 2">XZYJ18</strain>
    </source>
</reference>
<sequence>MTKIECQNCGRKVTVDSEERASNAPMQYCRRCGEELPPREEW</sequence>